<evidence type="ECO:0000259" key="8">
    <source>
        <dbReference type="Pfam" id="PF16014"/>
    </source>
</evidence>
<evidence type="ECO:0000256" key="5">
    <source>
        <dbReference type="ARBA" id="ARBA00023163"/>
    </source>
</evidence>
<dbReference type="RefSeq" id="XP_011205675.2">
    <property type="nucleotide sequence ID" value="XM_011207373.4"/>
</dbReference>
<feature type="domain" description="Histone deacetylase complex subunit SAP130 C-terminal" evidence="8">
    <location>
        <begin position="1486"/>
        <end position="1621"/>
    </location>
</feature>
<dbReference type="GeneID" id="105227838"/>
<keyword evidence="5" id="KW-0804">Transcription</keyword>
<gene>
    <name evidence="10 11" type="primary">LOC105227838</name>
</gene>
<evidence type="ECO:0000256" key="7">
    <source>
        <dbReference type="SAM" id="MobiDB-lite"/>
    </source>
</evidence>
<evidence type="ECO:0000256" key="2">
    <source>
        <dbReference type="ARBA" id="ARBA00007859"/>
    </source>
</evidence>
<comment type="subcellular location">
    <subcellularLocation>
        <location evidence="1">Nucleus</location>
    </subcellularLocation>
</comment>
<dbReference type="GO" id="GO:0000122">
    <property type="term" value="P:negative regulation of transcription by RNA polymerase II"/>
    <property type="evidence" value="ECO:0007669"/>
    <property type="project" value="TreeGrafter"/>
</dbReference>
<evidence type="ECO:0000256" key="4">
    <source>
        <dbReference type="ARBA" id="ARBA00023015"/>
    </source>
</evidence>
<dbReference type="InterPro" id="IPR031963">
    <property type="entry name" value="SAP130_C"/>
</dbReference>
<feature type="compositionally biased region" description="Low complexity" evidence="7">
    <location>
        <begin position="1445"/>
        <end position="1469"/>
    </location>
</feature>
<keyword evidence="3" id="KW-0678">Repressor</keyword>
<feature type="compositionally biased region" description="Low complexity" evidence="7">
    <location>
        <begin position="1395"/>
        <end position="1407"/>
    </location>
</feature>
<evidence type="ECO:0000313" key="9">
    <source>
        <dbReference type="Proteomes" id="UP001652620"/>
    </source>
</evidence>
<reference evidence="10 11" key="1">
    <citation type="submission" date="2025-05" db="UniProtKB">
        <authorList>
            <consortium name="RefSeq"/>
        </authorList>
    </citation>
    <scope>IDENTIFICATION</scope>
    <source>
        <tissue evidence="10 11">Adult</tissue>
    </source>
</reference>
<feature type="compositionally biased region" description="Gly residues" evidence="7">
    <location>
        <begin position="8"/>
        <end position="40"/>
    </location>
</feature>
<dbReference type="InterPro" id="IPR024137">
    <property type="entry name" value="His_deAcase_cplx_SAP130"/>
</dbReference>
<accession>A0A6I9V2Y7</accession>
<feature type="region of interest" description="Disordered" evidence="7">
    <location>
        <begin position="466"/>
        <end position="503"/>
    </location>
</feature>
<feature type="region of interest" description="Disordered" evidence="7">
    <location>
        <begin position="1358"/>
        <end position="1411"/>
    </location>
</feature>
<keyword evidence="4" id="KW-0805">Transcription regulation</keyword>
<dbReference type="Pfam" id="PF16014">
    <property type="entry name" value="SAP130_C"/>
    <property type="match status" value="1"/>
</dbReference>
<keyword evidence="9" id="KW-1185">Reference proteome</keyword>
<evidence type="ECO:0000313" key="10">
    <source>
        <dbReference type="RefSeq" id="XP_011205675.2"/>
    </source>
</evidence>
<evidence type="ECO:0000313" key="11">
    <source>
        <dbReference type="RefSeq" id="XP_049313188.1"/>
    </source>
</evidence>
<proteinExistence type="inferred from homology"/>
<evidence type="ECO:0000256" key="1">
    <source>
        <dbReference type="ARBA" id="ARBA00004123"/>
    </source>
</evidence>
<feature type="compositionally biased region" description="Polar residues" evidence="7">
    <location>
        <begin position="1238"/>
        <end position="1249"/>
    </location>
</feature>
<organism evidence="9 10">
    <name type="scientific">Bactrocera dorsalis</name>
    <name type="common">Oriental fruit fly</name>
    <name type="synonym">Dacus dorsalis</name>
    <dbReference type="NCBI Taxonomy" id="27457"/>
    <lineage>
        <taxon>Eukaryota</taxon>
        <taxon>Metazoa</taxon>
        <taxon>Ecdysozoa</taxon>
        <taxon>Arthropoda</taxon>
        <taxon>Hexapoda</taxon>
        <taxon>Insecta</taxon>
        <taxon>Pterygota</taxon>
        <taxon>Neoptera</taxon>
        <taxon>Endopterygota</taxon>
        <taxon>Diptera</taxon>
        <taxon>Brachycera</taxon>
        <taxon>Muscomorpha</taxon>
        <taxon>Tephritoidea</taxon>
        <taxon>Tephritidae</taxon>
        <taxon>Bactrocera</taxon>
        <taxon>Bactrocera</taxon>
    </lineage>
</organism>
<feature type="region of interest" description="Disordered" evidence="7">
    <location>
        <begin position="1431"/>
        <end position="1481"/>
    </location>
</feature>
<name>A0A6I9V2Y7_BACDO</name>
<sequence>MSSVDASGGTGGGGAPGPGGSSVGGGGGVGSGGGPGGGNTNGTLSSNLTGMGSTQATTGEAQKNIKTHFIQPNLIHQNVQHQAPVRSTVSAIQSPMTSTITTTTTSIARHQQQTHNISILPNPYITTSSSNNLQNPPIHSPVRTAHLPTSDIHSHSHNQTHAYSQSHTYQNPRQFIKTAKIHPFSFNPVSAKISHSNVVNTGSPGGSNLQIGSNVVSGVSTIMTSSVSTTGAIKMTTAGGAIATSIGGTPIALNVAQSSSAIRTIGAGGQSTQVRVVMPTNIIPIKQFEGATGVGRTQITAIPAGVTGVTSRTVSNTSITVTRPVTQTTYLPRAGVTATQMTAVGSAQRLVTPIRTGPGSGSMGAGATVTGLTAAGGFVRGTAAPVNRNTSSPATSVISPATSTTWMQTNTGGQVQLIRTIPQPTQKRIISAQSMNTTSGAYSNTGISGGLGTSVGGTVLATTPPTVVQTAGGGQTQTQQGQGGQSIQSVSSSGVTHSQPQSQQQQTYVATLATVLPPRQHQATLVYSSNVAATSQPLTQQTQQFNPTIVAGQRLAVATQLSGAGTSVAGTTSRQIRPIPIPKSFSAAKLNTTSISIRAPNITSTIQPVGSGGVVGSTINSVVGSGNTTANNSPRNTTMSGVTTGVGNNVIPTSNLPTTRIIQLQQQPGSTTQPIIGSTGRISGNVMFQPIIVNTSGTGKLVSGLRQPVSMTAKPSLTITPFGLGKLPTAGGGNTTQIGVNLPSQQNVTTSIQSTLGGNNSGGGSGGNGSPALSSTTPTSSGGGVTNLSTAQLVNVSQAAAAASQLLTTQNIVSSGGGGGTTVLPLAITTRGSNILTGTITPLKNAGAITVGKVMSASNASNLDNNSGQPSGGSIITSSAGPPSVYIHQANTAQRTHGASVSVSATNLHAASSTSSNNTTVLTATGGGGSGGGVPTSAGAFLPPGGTIYYESVPASSVQVSTGVLSLTTTTATSSTLPITQNQLVNAVSASNLAISSLPFAATAASHAGNSTATFTMVASTGGRSIGQLQIPVSSAAGSQIQAVPLRFSAQLPTAPQGVVANSSSSNTISADSISVSQATQQLLQHGTVTGGQQLIIPASAASSGHHVGNSSTTATLTGAQGQHVVIPLQTSIKVTGGGPGSTVVSNFLRKRDADGSPIRAAKNLQPTLLAMGNQSSNVGTATILSNVTGSPAASSVGSAFSITSVASSSATSMASAQTTTSSTLTTEALAKKDRAQASLSGNAISGQRVTRGESPASSDGSTTVSANSSPGVEQQMQDGNMMMINHMPQAPNESTHFNPINEMYANHHGNVNVQHNVLMSGISVTPSSSRTSSLDHHPQLHAPVATSTARLNGAAVECSTRKRNRRSTNDSQLSSHSQSSLTLPPPTATGVAASNMSNSNNSGNNSHYELSAATGNSGMLLAPVHGSMAPGAAGSTATHQHDGNSANANASNANVVHNSNSNHKNNNVPPTTGNKENAKPTEFTLRRPRNFSLLHTYKQNWKTANNHFQRYSDVKPREERRPTVIDLANQTNVMGKLNGWKIHHLSSQMEDLCENESNGLDQLNNMLKQMEAHEKNPETERINELLKGNIQRSKIIVDGIHEAQSQMMKIFEHKSHISDILQRCASKRNFKKREKF</sequence>
<dbReference type="GO" id="GO:0070822">
    <property type="term" value="C:Sin3-type complex"/>
    <property type="evidence" value="ECO:0007669"/>
    <property type="project" value="TreeGrafter"/>
</dbReference>
<feature type="compositionally biased region" description="Polar residues" evidence="7">
    <location>
        <begin position="1256"/>
        <end position="1275"/>
    </location>
</feature>
<dbReference type="OrthoDB" id="10048604at2759"/>
<comment type="similarity">
    <text evidence="2">Belongs to the SAP130 family.</text>
</comment>
<protein>
    <submittedName>
        <fullName evidence="10 11">Uncharacterized protein LOC105227838 isoform X1</fullName>
    </submittedName>
</protein>
<feature type="compositionally biased region" description="Low complexity" evidence="7">
    <location>
        <begin position="770"/>
        <end position="780"/>
    </location>
</feature>
<dbReference type="PANTHER" id="PTHR13497">
    <property type="entry name" value="HISTONE DEACETYLASE COMPLEX SUBUNIT SAP130"/>
    <property type="match status" value="1"/>
</dbReference>
<feature type="compositionally biased region" description="Low complexity" evidence="7">
    <location>
        <begin position="1370"/>
        <end position="1383"/>
    </location>
</feature>
<feature type="region of interest" description="Disordered" evidence="7">
    <location>
        <begin position="861"/>
        <end position="880"/>
    </location>
</feature>
<feature type="region of interest" description="Disordered" evidence="7">
    <location>
        <begin position="751"/>
        <end position="784"/>
    </location>
</feature>
<dbReference type="PANTHER" id="PTHR13497:SF3">
    <property type="entry name" value="HISTONE DEACETYLASE COMPLEX SUBUNIT SAP130"/>
    <property type="match status" value="1"/>
</dbReference>
<dbReference type="FunCoup" id="A0A6I9V2Y7">
    <property type="interactions" value="179"/>
</dbReference>
<feature type="region of interest" description="Disordered" evidence="7">
    <location>
        <begin position="1"/>
        <end position="59"/>
    </location>
</feature>
<feature type="compositionally biased region" description="Low complexity" evidence="7">
    <location>
        <begin position="41"/>
        <end position="50"/>
    </location>
</feature>
<dbReference type="Proteomes" id="UP001652620">
    <property type="component" value="Chromosome 5"/>
</dbReference>
<dbReference type="InParanoid" id="A0A6I9V2Y7"/>
<feature type="compositionally biased region" description="Gly residues" evidence="7">
    <location>
        <begin position="759"/>
        <end position="769"/>
    </location>
</feature>
<keyword evidence="6" id="KW-0539">Nucleus</keyword>
<dbReference type="RefSeq" id="XP_049313188.1">
    <property type="nucleotide sequence ID" value="XM_049457231.1"/>
</dbReference>
<evidence type="ECO:0000256" key="6">
    <source>
        <dbReference type="ARBA" id="ARBA00023242"/>
    </source>
</evidence>
<evidence type="ECO:0000256" key="3">
    <source>
        <dbReference type="ARBA" id="ARBA00022491"/>
    </source>
</evidence>
<feature type="compositionally biased region" description="Polar residues" evidence="7">
    <location>
        <begin position="868"/>
        <end position="880"/>
    </location>
</feature>
<feature type="region of interest" description="Disordered" evidence="7">
    <location>
        <begin position="1234"/>
        <end position="1275"/>
    </location>
</feature>
<dbReference type="KEGG" id="bdr:105227838"/>